<dbReference type="PROSITE" id="PS50238">
    <property type="entry name" value="RHOGAP"/>
    <property type="match status" value="1"/>
</dbReference>
<dbReference type="EMBL" id="CABIJS010000555">
    <property type="protein sequence ID" value="VUZ53279.1"/>
    <property type="molecule type" value="Genomic_DNA"/>
</dbReference>
<dbReference type="Gene3D" id="1.10.555.10">
    <property type="entry name" value="Rho GTPase activation protein"/>
    <property type="match status" value="1"/>
</dbReference>
<feature type="non-terminal residue" evidence="2">
    <location>
        <position position="71"/>
    </location>
</feature>
<evidence type="ECO:0000313" key="2">
    <source>
        <dbReference type="EMBL" id="VUZ53279.1"/>
    </source>
</evidence>
<dbReference type="SUPFAM" id="SSF48350">
    <property type="entry name" value="GTPase activation domain, GAP"/>
    <property type="match status" value="1"/>
</dbReference>
<proteinExistence type="predicted"/>
<dbReference type="Proteomes" id="UP000321570">
    <property type="component" value="Unassembled WGS sequence"/>
</dbReference>
<gene>
    <name evidence="2" type="ORF">WMSIL1_LOCUS11685</name>
</gene>
<accession>A0A564Z1W2</accession>
<dbReference type="InterPro" id="IPR008936">
    <property type="entry name" value="Rho_GTPase_activation_prot"/>
</dbReference>
<keyword evidence="3" id="KW-1185">Reference proteome</keyword>
<dbReference type="GO" id="GO:0007165">
    <property type="term" value="P:signal transduction"/>
    <property type="evidence" value="ECO:0007669"/>
    <property type="project" value="InterPro"/>
</dbReference>
<name>A0A564Z1W2_HYMDI</name>
<dbReference type="InterPro" id="IPR000198">
    <property type="entry name" value="RhoGAP_dom"/>
</dbReference>
<sequence>MNNQYLLRRLLDLLSQTLAHSDVNGMSTKSLGTIFGPLLFAPSCRSHDDLHRDYDSLNALATVMIEQGSEG</sequence>
<feature type="domain" description="Rho-GAP" evidence="1">
    <location>
        <begin position="1"/>
        <end position="71"/>
    </location>
</feature>
<reference evidence="2 3" key="1">
    <citation type="submission" date="2019-07" db="EMBL/GenBank/DDBJ databases">
        <authorList>
            <person name="Jastrzebski P J."/>
            <person name="Paukszto L."/>
            <person name="Jastrzebski P J."/>
        </authorList>
    </citation>
    <scope>NUCLEOTIDE SEQUENCE [LARGE SCALE GENOMIC DNA]</scope>
    <source>
        <strain evidence="2 3">WMS-il1</strain>
    </source>
</reference>
<organism evidence="2 3">
    <name type="scientific">Hymenolepis diminuta</name>
    <name type="common">Rat tapeworm</name>
    <dbReference type="NCBI Taxonomy" id="6216"/>
    <lineage>
        <taxon>Eukaryota</taxon>
        <taxon>Metazoa</taxon>
        <taxon>Spiralia</taxon>
        <taxon>Lophotrochozoa</taxon>
        <taxon>Platyhelminthes</taxon>
        <taxon>Cestoda</taxon>
        <taxon>Eucestoda</taxon>
        <taxon>Cyclophyllidea</taxon>
        <taxon>Hymenolepididae</taxon>
        <taxon>Hymenolepis</taxon>
    </lineage>
</organism>
<dbReference type="Pfam" id="PF00620">
    <property type="entry name" value="RhoGAP"/>
    <property type="match status" value="1"/>
</dbReference>
<evidence type="ECO:0000313" key="3">
    <source>
        <dbReference type="Proteomes" id="UP000321570"/>
    </source>
</evidence>
<protein>
    <recommendedName>
        <fullName evidence="1">Rho-GAP domain-containing protein</fullName>
    </recommendedName>
</protein>
<dbReference type="AlphaFoldDB" id="A0A564Z1W2"/>
<evidence type="ECO:0000259" key="1">
    <source>
        <dbReference type="PROSITE" id="PS50238"/>
    </source>
</evidence>